<gene>
    <name evidence="1" type="ORF">RSPPHO_02164</name>
</gene>
<reference evidence="1 2" key="1">
    <citation type="submission" date="2012-02" db="EMBL/GenBank/DDBJ databases">
        <title>Shotgun genome sequence of Phaeospirillum photometricum DSM 122.</title>
        <authorList>
            <person name="Duquesne K."/>
            <person name="Sturgis J."/>
        </authorList>
    </citation>
    <scope>NUCLEOTIDE SEQUENCE [LARGE SCALE GENOMIC DNA]</scope>
    <source>
        <strain evidence="2">DSM122</strain>
    </source>
</reference>
<dbReference type="CDD" id="cd10447">
    <property type="entry name" value="GIY-YIG_unchar_2"/>
    <property type="match status" value="1"/>
</dbReference>
<dbReference type="AlphaFoldDB" id="H6SLC5"/>
<accession>H6SLC5</accession>
<sequence>MSPMPDPFTIRIFVPDGDPEGVRLIDRMNWTGLGVVFPRAKWSDVRQRAEMLRTGVYILVGYTEQDDDLPTVYVGQTDDLRSRIDSHCAKKDFWDWGVVFVSNNSGGLNRAHVTWLEYALVKRATEAARCHLDNNNAPQEPGLSEAEKADTRAFLKEIVQILPLVGLRVFETPKAVAVPRAADPSIVTPPRTKRPDTIIVPAQREGFVQVFLGQNCWHAIRIAGGMLDKIKYVAGYQTHPTSAITHYAPVAAIEPYGEEGKYKLIFSEKAKAIGPIPYGDAPPGAMQGPRYTTFEKLRGATTLKDLLVRDCPEHH</sequence>
<evidence type="ECO:0000313" key="1">
    <source>
        <dbReference type="EMBL" id="CCG08790.1"/>
    </source>
</evidence>
<dbReference type="eggNOG" id="ENOG502ZBCI">
    <property type="taxonomic scope" value="Bacteria"/>
</dbReference>
<dbReference type="STRING" id="1150469.RSPPHO_02164"/>
<dbReference type="EMBL" id="HE663493">
    <property type="protein sequence ID" value="CCG08790.1"/>
    <property type="molecule type" value="Genomic_DNA"/>
</dbReference>
<dbReference type="Proteomes" id="UP000033220">
    <property type="component" value="Chromosome DSM 122"/>
</dbReference>
<evidence type="ECO:0000313" key="2">
    <source>
        <dbReference type="Proteomes" id="UP000033220"/>
    </source>
</evidence>
<name>H6SLC5_PARPM</name>
<dbReference type="PATRIC" id="fig|1150469.3.peg.2433"/>
<proteinExistence type="predicted"/>
<protein>
    <submittedName>
        <fullName evidence="1">Excinuclease ABC, C subunit domain protein</fullName>
    </submittedName>
</protein>
<dbReference type="KEGG" id="rpm:RSPPHO_02164"/>
<organism evidence="1 2">
    <name type="scientific">Pararhodospirillum photometricum DSM 122</name>
    <dbReference type="NCBI Taxonomy" id="1150469"/>
    <lineage>
        <taxon>Bacteria</taxon>
        <taxon>Pseudomonadati</taxon>
        <taxon>Pseudomonadota</taxon>
        <taxon>Alphaproteobacteria</taxon>
        <taxon>Rhodospirillales</taxon>
        <taxon>Rhodospirillaceae</taxon>
        <taxon>Pararhodospirillum</taxon>
    </lineage>
</organism>
<dbReference type="HOGENOM" id="CLU_885491_0_0_5"/>
<keyword evidence="2" id="KW-1185">Reference proteome</keyword>